<dbReference type="SMART" id="SM00320">
    <property type="entry name" value="WD40"/>
    <property type="match status" value="2"/>
</dbReference>
<dbReference type="AlphaFoldDB" id="A0A5B9QNM4"/>
<organism evidence="7 8">
    <name type="scientific">Roseimaritima ulvae</name>
    <dbReference type="NCBI Taxonomy" id="980254"/>
    <lineage>
        <taxon>Bacteria</taxon>
        <taxon>Pseudomonadati</taxon>
        <taxon>Planctomycetota</taxon>
        <taxon>Planctomycetia</taxon>
        <taxon>Pirellulales</taxon>
        <taxon>Pirellulaceae</taxon>
        <taxon>Roseimaritima</taxon>
    </lineage>
</organism>
<keyword evidence="2" id="KW-0677">Repeat</keyword>
<feature type="repeat" description="WD" evidence="5">
    <location>
        <begin position="171"/>
        <end position="212"/>
    </location>
</feature>
<keyword evidence="1 5" id="KW-0853">WD repeat</keyword>
<dbReference type="InterPro" id="IPR036322">
    <property type="entry name" value="WD40_repeat_dom_sf"/>
</dbReference>
<name>A0A5B9QNM4_9BACT</name>
<dbReference type="GO" id="GO:0003723">
    <property type="term" value="F:RNA binding"/>
    <property type="evidence" value="ECO:0007669"/>
    <property type="project" value="TreeGrafter"/>
</dbReference>
<dbReference type="RefSeq" id="WP_068138551.1">
    <property type="nucleotide sequence ID" value="NZ_CP042914.1"/>
</dbReference>
<sequence>MQVFRKRLLGIDALVVSESGGQVAIRDARGGIRTWKLSGSEASQGTSTQLLDLRNPLTAAADSGTVTVWTDGTKLALHHAGSARNANQPLRRRTGSRLRSVYIADEGNRVATIDSQSLISFFSAGRQTAQTRLAAATTAAFGSAGRTLVVGTEQGEVVSLDAETGQILHREKGHTGSVTMIVNMANQRRYATSGTDRALRFWDTQTGQAIEQPLVILPQAANGGDYHPRSQSLAIGCNTTLVCYRCTDQVQEIASAAIPLVAQHVVFLRNGKRILLARDRELKIVNAEDARVLYSFPNVNASIRCIKSNLDDPTLLLSDGSLRSWRVR</sequence>
<evidence type="ECO:0000313" key="8">
    <source>
        <dbReference type="Proteomes" id="UP000325286"/>
    </source>
</evidence>
<reference evidence="7 8" key="1">
    <citation type="submission" date="2019-08" db="EMBL/GenBank/DDBJ databases">
        <title>Deep-cultivation of Planctomycetes and their phenomic and genomic characterization uncovers novel biology.</title>
        <authorList>
            <person name="Wiegand S."/>
            <person name="Jogler M."/>
            <person name="Boedeker C."/>
            <person name="Pinto D."/>
            <person name="Vollmers J."/>
            <person name="Rivas-Marin E."/>
            <person name="Kohn T."/>
            <person name="Peeters S.H."/>
            <person name="Heuer A."/>
            <person name="Rast P."/>
            <person name="Oberbeckmann S."/>
            <person name="Bunk B."/>
            <person name="Jeske O."/>
            <person name="Meyerdierks A."/>
            <person name="Storesund J.E."/>
            <person name="Kallscheuer N."/>
            <person name="Luecker S."/>
            <person name="Lage O.M."/>
            <person name="Pohl T."/>
            <person name="Merkel B.J."/>
            <person name="Hornburger P."/>
            <person name="Mueller R.-W."/>
            <person name="Bruemmer F."/>
            <person name="Labrenz M."/>
            <person name="Spormann A.M."/>
            <person name="Op den Camp H."/>
            <person name="Overmann J."/>
            <person name="Amann R."/>
            <person name="Jetten M.S.M."/>
            <person name="Mascher T."/>
            <person name="Medema M.H."/>
            <person name="Devos D.P."/>
            <person name="Kaster A.-K."/>
            <person name="Ovreas L."/>
            <person name="Rohde M."/>
            <person name="Galperin M.Y."/>
            <person name="Jogler C."/>
        </authorList>
    </citation>
    <scope>NUCLEOTIDE SEQUENCE [LARGE SCALE GENOMIC DNA]</scope>
    <source>
        <strain evidence="7 8">UC8</strain>
    </source>
</reference>
<evidence type="ECO:0000256" key="1">
    <source>
        <dbReference type="ARBA" id="ARBA00022574"/>
    </source>
</evidence>
<dbReference type="Gene3D" id="2.130.10.10">
    <property type="entry name" value="YVTN repeat-like/Quinoprotein amine dehydrogenase"/>
    <property type="match status" value="1"/>
</dbReference>
<evidence type="ECO:0000256" key="2">
    <source>
        <dbReference type="ARBA" id="ARBA00022737"/>
    </source>
</evidence>
<dbReference type="InterPro" id="IPR001680">
    <property type="entry name" value="WD40_rpt"/>
</dbReference>
<dbReference type="GO" id="GO:0002183">
    <property type="term" value="P:cytoplasmic translational initiation"/>
    <property type="evidence" value="ECO:0007669"/>
    <property type="project" value="TreeGrafter"/>
</dbReference>
<gene>
    <name evidence="7" type="ORF">UC8_12210</name>
</gene>
<dbReference type="Pfam" id="PF13360">
    <property type="entry name" value="PQQ_2"/>
    <property type="match status" value="1"/>
</dbReference>
<accession>A0A5B9QNM4</accession>
<evidence type="ECO:0000256" key="5">
    <source>
        <dbReference type="PROSITE-ProRule" id="PRU00221"/>
    </source>
</evidence>
<comment type="similarity">
    <text evidence="3">Belongs to the WD repeat STRAP family.</text>
</comment>
<dbReference type="KEGG" id="rul:UC8_12210"/>
<evidence type="ECO:0000259" key="6">
    <source>
        <dbReference type="Pfam" id="PF13360"/>
    </source>
</evidence>
<dbReference type="Proteomes" id="UP000325286">
    <property type="component" value="Chromosome"/>
</dbReference>
<dbReference type="SUPFAM" id="SSF50978">
    <property type="entry name" value="WD40 repeat-like"/>
    <property type="match status" value="1"/>
</dbReference>
<dbReference type="GO" id="GO:0003743">
    <property type="term" value="F:translation initiation factor activity"/>
    <property type="evidence" value="ECO:0007669"/>
    <property type="project" value="TreeGrafter"/>
</dbReference>
<dbReference type="EMBL" id="CP042914">
    <property type="protein sequence ID" value="QEG39260.1"/>
    <property type="molecule type" value="Genomic_DNA"/>
</dbReference>
<proteinExistence type="inferred from homology"/>
<protein>
    <recommendedName>
        <fullName evidence="4">Serine-threonine kinase receptor-associated protein</fullName>
    </recommendedName>
</protein>
<evidence type="ECO:0000256" key="3">
    <source>
        <dbReference type="ARBA" id="ARBA00038394"/>
    </source>
</evidence>
<dbReference type="InterPro" id="IPR015943">
    <property type="entry name" value="WD40/YVTN_repeat-like_dom_sf"/>
</dbReference>
<dbReference type="PANTHER" id="PTHR19877">
    <property type="entry name" value="EUKARYOTIC TRANSLATION INITIATION FACTOR 3 SUBUNIT I"/>
    <property type="match status" value="1"/>
</dbReference>
<feature type="domain" description="Pyrrolo-quinoline quinone repeat" evidence="6">
    <location>
        <begin position="125"/>
        <end position="208"/>
    </location>
</feature>
<dbReference type="PROSITE" id="PS50294">
    <property type="entry name" value="WD_REPEATS_REGION"/>
    <property type="match status" value="1"/>
</dbReference>
<dbReference type="PROSITE" id="PS50082">
    <property type="entry name" value="WD_REPEATS_2"/>
    <property type="match status" value="1"/>
</dbReference>
<evidence type="ECO:0000256" key="4">
    <source>
        <dbReference type="ARBA" id="ARBA00040390"/>
    </source>
</evidence>
<dbReference type="InterPro" id="IPR002372">
    <property type="entry name" value="PQQ_rpt_dom"/>
</dbReference>
<dbReference type="PANTHER" id="PTHR19877:SF1">
    <property type="entry name" value="EUKARYOTIC TRANSLATION INITIATION FACTOR 3 SUBUNIT I"/>
    <property type="match status" value="1"/>
</dbReference>
<keyword evidence="8" id="KW-1185">Reference proteome</keyword>
<evidence type="ECO:0000313" key="7">
    <source>
        <dbReference type="EMBL" id="QEG39260.1"/>
    </source>
</evidence>